<dbReference type="GO" id="GO:0043709">
    <property type="term" value="P:cell adhesion involved in single-species biofilm formation"/>
    <property type="evidence" value="ECO:0007669"/>
    <property type="project" value="TreeGrafter"/>
</dbReference>
<dbReference type="SUPFAM" id="SSF49401">
    <property type="entry name" value="Bacterial adhesins"/>
    <property type="match status" value="1"/>
</dbReference>
<dbReference type="Gene3D" id="2.60.40.1090">
    <property type="entry name" value="Fimbrial-type adhesion domain"/>
    <property type="match status" value="1"/>
</dbReference>
<dbReference type="EMBL" id="CP093245">
    <property type="protein sequence ID" value="UNH30040.1"/>
    <property type="molecule type" value="Genomic_DNA"/>
</dbReference>
<protein>
    <submittedName>
        <fullName evidence="1">Type 1 fimbrial protein</fullName>
    </submittedName>
</protein>
<proteinExistence type="predicted"/>
<dbReference type="InterPro" id="IPR000259">
    <property type="entry name" value="Adhesion_dom_fimbrial"/>
</dbReference>
<dbReference type="InterPro" id="IPR050263">
    <property type="entry name" value="Bact_Fimbrial_Adh_Pro"/>
</dbReference>
<dbReference type="Proteomes" id="UP000829116">
    <property type="component" value="Chromosome"/>
</dbReference>
<dbReference type="Pfam" id="PF00419">
    <property type="entry name" value="Fimbrial"/>
    <property type="match status" value="1"/>
</dbReference>
<dbReference type="InterPro" id="IPR036937">
    <property type="entry name" value="Adhesion_dom_fimbrial_sf"/>
</dbReference>
<reference evidence="1" key="1">
    <citation type="submission" date="2022-03" db="EMBL/GenBank/DDBJ databases">
        <title>ESBL-producing Moellerella wisconsensis and Escherichia marmotae isolated from wild game meat.</title>
        <authorList>
            <person name="Biggel M."/>
        </authorList>
    </citation>
    <scope>NUCLEOTIDE SEQUENCE</scope>
    <source>
        <strain evidence="1">W51</strain>
    </source>
</reference>
<organism evidence="1 2">
    <name type="scientific">Moellerella wisconsensis</name>
    <dbReference type="NCBI Taxonomy" id="158849"/>
    <lineage>
        <taxon>Bacteria</taxon>
        <taxon>Pseudomonadati</taxon>
        <taxon>Pseudomonadota</taxon>
        <taxon>Gammaproteobacteria</taxon>
        <taxon>Enterobacterales</taxon>
        <taxon>Morganellaceae</taxon>
        <taxon>Moellerella</taxon>
    </lineage>
</organism>
<dbReference type="PANTHER" id="PTHR33420">
    <property type="entry name" value="FIMBRIAL SUBUNIT ELFA-RELATED"/>
    <property type="match status" value="1"/>
</dbReference>
<name>A0A9Q8Q080_9GAMM</name>
<dbReference type="AlphaFoldDB" id="A0A9Q8Q080"/>
<evidence type="ECO:0000313" key="1">
    <source>
        <dbReference type="EMBL" id="UNH30040.1"/>
    </source>
</evidence>
<dbReference type="PANTHER" id="PTHR33420:SF26">
    <property type="entry name" value="FIMBRIAL SUBUNIT"/>
    <property type="match status" value="1"/>
</dbReference>
<accession>A0A9Q8Q080</accession>
<dbReference type="RefSeq" id="WP_047254600.1">
    <property type="nucleotide sequence ID" value="NZ_CAWMFK010000075.1"/>
</dbReference>
<dbReference type="GO" id="GO:0009289">
    <property type="term" value="C:pilus"/>
    <property type="evidence" value="ECO:0007669"/>
    <property type="project" value="InterPro"/>
</dbReference>
<sequence>MIGSSRLHRMIVLGGILCLSLYSAFGQANDKNATFYRPDGNWNVEGANGQLYVFGALTESPCRIAMESSYQSVDMGNIETATLKNIGSRGQAVPFHIQLLDCIETPTDLIDRRTDTRVWSSLQPGVKVRFLASSVPFYPQLIRVTGAQGFGLQLSDADGRIIPLGEDSFPRLLTPGQDNLTYFITPVRVSHKLLPDAYHALISFELIYD</sequence>
<dbReference type="GeneID" id="79718034"/>
<gene>
    <name evidence="1" type="ORF">MNY72_11875</name>
</gene>
<dbReference type="InterPro" id="IPR008966">
    <property type="entry name" value="Adhesion_dom_sf"/>
</dbReference>
<evidence type="ECO:0000313" key="2">
    <source>
        <dbReference type="Proteomes" id="UP000829116"/>
    </source>
</evidence>